<evidence type="ECO:0000313" key="2">
    <source>
        <dbReference type="Proteomes" id="UP001054252"/>
    </source>
</evidence>
<proteinExistence type="predicted"/>
<gene>
    <name evidence="1" type="ORF">SLEP1_g51875</name>
</gene>
<comment type="caution">
    <text evidence="1">The sequence shown here is derived from an EMBL/GenBank/DDBJ whole genome shotgun (WGS) entry which is preliminary data.</text>
</comment>
<evidence type="ECO:0000313" key="1">
    <source>
        <dbReference type="EMBL" id="GKV44716.1"/>
    </source>
</evidence>
<accession>A0AAV5M4S2</accession>
<organism evidence="1 2">
    <name type="scientific">Rubroshorea leprosula</name>
    <dbReference type="NCBI Taxonomy" id="152421"/>
    <lineage>
        <taxon>Eukaryota</taxon>
        <taxon>Viridiplantae</taxon>
        <taxon>Streptophyta</taxon>
        <taxon>Embryophyta</taxon>
        <taxon>Tracheophyta</taxon>
        <taxon>Spermatophyta</taxon>
        <taxon>Magnoliopsida</taxon>
        <taxon>eudicotyledons</taxon>
        <taxon>Gunneridae</taxon>
        <taxon>Pentapetalae</taxon>
        <taxon>rosids</taxon>
        <taxon>malvids</taxon>
        <taxon>Malvales</taxon>
        <taxon>Dipterocarpaceae</taxon>
        <taxon>Rubroshorea</taxon>
    </lineage>
</organism>
<keyword evidence="2" id="KW-1185">Reference proteome</keyword>
<name>A0AAV5M4S2_9ROSI</name>
<sequence length="99" mass="10721">MQGTLAICTLQPTLPFSLGHAMFVGRGNHFITEASLRGPIKKHVLAGEWRRRVPLVLLLLISPAVPKHLLGNTSCNCLATAYLSCFLSLVGSSAPRIRN</sequence>
<dbReference type="EMBL" id="BPVZ01000185">
    <property type="protein sequence ID" value="GKV44716.1"/>
    <property type="molecule type" value="Genomic_DNA"/>
</dbReference>
<evidence type="ECO:0008006" key="3">
    <source>
        <dbReference type="Google" id="ProtNLM"/>
    </source>
</evidence>
<dbReference type="Proteomes" id="UP001054252">
    <property type="component" value="Unassembled WGS sequence"/>
</dbReference>
<protein>
    <recommendedName>
        <fullName evidence="3">Secreted protein</fullName>
    </recommendedName>
</protein>
<reference evidence="1 2" key="1">
    <citation type="journal article" date="2021" name="Commun. Biol.">
        <title>The genome of Shorea leprosula (Dipterocarpaceae) highlights the ecological relevance of drought in aseasonal tropical rainforests.</title>
        <authorList>
            <person name="Ng K.K.S."/>
            <person name="Kobayashi M.J."/>
            <person name="Fawcett J.A."/>
            <person name="Hatakeyama M."/>
            <person name="Paape T."/>
            <person name="Ng C.H."/>
            <person name="Ang C.C."/>
            <person name="Tnah L.H."/>
            <person name="Lee C.T."/>
            <person name="Nishiyama T."/>
            <person name="Sese J."/>
            <person name="O'Brien M.J."/>
            <person name="Copetti D."/>
            <person name="Mohd Noor M.I."/>
            <person name="Ong R.C."/>
            <person name="Putra M."/>
            <person name="Sireger I.Z."/>
            <person name="Indrioko S."/>
            <person name="Kosugi Y."/>
            <person name="Izuno A."/>
            <person name="Isagi Y."/>
            <person name="Lee S.L."/>
            <person name="Shimizu K.K."/>
        </authorList>
    </citation>
    <scope>NUCLEOTIDE SEQUENCE [LARGE SCALE GENOMIC DNA]</scope>
    <source>
        <strain evidence="1">214</strain>
    </source>
</reference>
<dbReference type="AlphaFoldDB" id="A0AAV5M4S2"/>